<dbReference type="PANTHER" id="PTHR30480">
    <property type="entry name" value="BETA-HEXOSAMINIDASE-RELATED"/>
    <property type="match status" value="1"/>
</dbReference>
<dbReference type="InterPro" id="IPR017853">
    <property type="entry name" value="GH"/>
</dbReference>
<dbReference type="Pfam" id="PF00933">
    <property type="entry name" value="Glyco_hydro_3"/>
    <property type="match status" value="1"/>
</dbReference>
<evidence type="ECO:0000313" key="5">
    <source>
        <dbReference type="EMBL" id="RFS44833.1"/>
    </source>
</evidence>
<dbReference type="PANTHER" id="PTHR30480:SF16">
    <property type="entry name" value="GLYCOSIDE HYDROLASE FAMILY 3 DOMAIN PROTEIN"/>
    <property type="match status" value="1"/>
</dbReference>
<name>A0A372FVR1_9ACTN</name>
<dbReference type="GO" id="GO:0009254">
    <property type="term" value="P:peptidoglycan turnover"/>
    <property type="evidence" value="ECO:0007669"/>
    <property type="project" value="TreeGrafter"/>
</dbReference>
<proteinExistence type="inferred from homology"/>
<dbReference type="InterPro" id="IPR036962">
    <property type="entry name" value="Glyco_hydro_3_N_sf"/>
</dbReference>
<protein>
    <submittedName>
        <fullName evidence="5">Glycoside hydrolase family 3 protein</fullName>
    </submittedName>
</protein>
<evidence type="ECO:0000256" key="1">
    <source>
        <dbReference type="ARBA" id="ARBA00005336"/>
    </source>
</evidence>
<organism evidence="5 6">
    <name type="scientific">Micromonospora craniellae</name>
    <dbReference type="NCBI Taxonomy" id="2294034"/>
    <lineage>
        <taxon>Bacteria</taxon>
        <taxon>Bacillati</taxon>
        <taxon>Actinomycetota</taxon>
        <taxon>Actinomycetes</taxon>
        <taxon>Micromonosporales</taxon>
        <taxon>Micromonosporaceae</taxon>
        <taxon>Micromonospora</taxon>
    </lineage>
</organism>
<keyword evidence="3" id="KW-0326">Glycosidase</keyword>
<dbReference type="Proteomes" id="UP000262621">
    <property type="component" value="Unassembled WGS sequence"/>
</dbReference>
<comment type="similarity">
    <text evidence="1">Belongs to the glycosyl hydrolase 3 family.</text>
</comment>
<evidence type="ECO:0000259" key="4">
    <source>
        <dbReference type="Pfam" id="PF00933"/>
    </source>
</evidence>
<sequence length="489" mass="49858">MGLDPGLRRLALGTLLAAYPGPVPPDWAVELVADGLAGHTLFGTNIHRPEQVAAATAALRGGRSDVLVAIDEEGGDVTRLAHATGSPYPGNAALGAIGDVALTRRVYHAIGTELAALGITVNLAPTVDVNSTDDNPVIGTRSFGADPVQVAAHSAAATTGLQAAGVAACAKHFPGHGATIADSHHELPTVDVPPELLRQRDLPPFAAVIAAGTKAVMTAHIRVPALTGDGPATFSRAVLTDLLRDRYGFDGVVVTDALEMRGATLAAGGVAPGAVRALAAGADLLCIGAKVDADLVETVVAEIVAALADGRLDRARVEQAAGRVAALAAWTRTDRPDATAPDGLGYAAARRAVRVEGILAGLEGPLVVQLHAHSTIAEGRVPWGLGPHLDGTEEIRVVATEADPEALRRRAGTRPIVLVGRHLHRLPGGPELAAALAATHPVAVVEMGWPAAWRPAGVRAFVTTFGASHANGQAAAEALGLTAHPGFTR</sequence>
<dbReference type="EMBL" id="QVFU01000024">
    <property type="protein sequence ID" value="RFS44833.1"/>
    <property type="molecule type" value="Genomic_DNA"/>
</dbReference>
<dbReference type="InterPro" id="IPR001764">
    <property type="entry name" value="Glyco_hydro_3_N"/>
</dbReference>
<comment type="caution">
    <text evidence="5">The sequence shown here is derived from an EMBL/GenBank/DDBJ whole genome shotgun (WGS) entry which is preliminary data.</text>
</comment>
<accession>A0A372FVR1</accession>
<evidence type="ECO:0000313" key="6">
    <source>
        <dbReference type="Proteomes" id="UP000262621"/>
    </source>
</evidence>
<dbReference type="AlphaFoldDB" id="A0A372FVR1"/>
<dbReference type="OrthoDB" id="9805821at2"/>
<keyword evidence="6" id="KW-1185">Reference proteome</keyword>
<gene>
    <name evidence="5" type="ORF">D0Q02_20325</name>
</gene>
<dbReference type="SUPFAM" id="SSF51445">
    <property type="entry name" value="(Trans)glycosidases"/>
    <property type="match status" value="1"/>
</dbReference>
<keyword evidence="2 5" id="KW-0378">Hydrolase</keyword>
<dbReference type="RefSeq" id="WP_117229609.1">
    <property type="nucleotide sequence ID" value="NZ_CP061725.1"/>
</dbReference>
<reference evidence="5 6" key="1">
    <citation type="submission" date="2018-08" db="EMBL/GenBank/DDBJ databases">
        <title>Verrucosispora craniellae sp. nov., isolated from a marine sponge in the South China Sea.</title>
        <authorList>
            <person name="Li L."/>
            <person name="Lin H.W."/>
        </authorList>
    </citation>
    <scope>NUCLEOTIDE SEQUENCE [LARGE SCALE GENOMIC DNA]</scope>
    <source>
        <strain evidence="5 6">LHW63014</strain>
    </source>
</reference>
<dbReference type="InterPro" id="IPR050226">
    <property type="entry name" value="NagZ_Beta-hexosaminidase"/>
</dbReference>
<evidence type="ECO:0000256" key="2">
    <source>
        <dbReference type="ARBA" id="ARBA00022801"/>
    </source>
</evidence>
<dbReference type="Gene3D" id="3.20.20.300">
    <property type="entry name" value="Glycoside hydrolase, family 3, N-terminal domain"/>
    <property type="match status" value="1"/>
</dbReference>
<evidence type="ECO:0000256" key="3">
    <source>
        <dbReference type="ARBA" id="ARBA00023295"/>
    </source>
</evidence>
<dbReference type="GO" id="GO:0004553">
    <property type="term" value="F:hydrolase activity, hydrolyzing O-glycosyl compounds"/>
    <property type="evidence" value="ECO:0007669"/>
    <property type="project" value="InterPro"/>
</dbReference>
<dbReference type="GO" id="GO:0005975">
    <property type="term" value="P:carbohydrate metabolic process"/>
    <property type="evidence" value="ECO:0007669"/>
    <property type="project" value="InterPro"/>
</dbReference>
<feature type="domain" description="Glycoside hydrolase family 3 N-terminal" evidence="4">
    <location>
        <begin position="32"/>
        <end position="326"/>
    </location>
</feature>